<reference evidence="3 4" key="1">
    <citation type="submission" date="2014-07" db="EMBL/GenBank/DDBJ databases">
        <title>Genomic and transcriptomic analysis on Apis cerana provide comprehensive insights into honey bee biology.</title>
        <authorList>
            <person name="Diao Q."/>
            <person name="Sun L."/>
            <person name="Zheng H."/>
            <person name="Zheng H."/>
            <person name="Xu S."/>
            <person name="Wang S."/>
            <person name="Zeng Z."/>
            <person name="Hu F."/>
            <person name="Su S."/>
            <person name="Wu J."/>
        </authorList>
    </citation>
    <scope>NUCLEOTIDE SEQUENCE [LARGE SCALE GENOMIC DNA]</scope>
    <source>
        <tissue evidence="3">Pupae without intestine</tissue>
    </source>
</reference>
<keyword evidence="4" id="KW-1185">Reference proteome</keyword>
<dbReference type="AlphaFoldDB" id="A0A2A3E4I6"/>
<sequence length="181" mass="21117">MWKEGGHYCASLKPPSNSLYNVTWTHQILYSNVHLNIFRVVKINRHGEEKTRYFKRQKRSIDIAASTKSNALSFFLHVPINIRILPHNPGLEVSRVYLKKNILESIKQLFGEEGTKYTIDILKYNPKELRCVLRCTDDCYVRLRAALTLSEKYEGQPCTYIIHRASPNLLSFCADSRNYKH</sequence>
<accession>A0A2A3E4I6</accession>
<evidence type="ECO:0000256" key="2">
    <source>
        <dbReference type="ARBA" id="ARBA00022694"/>
    </source>
</evidence>
<dbReference type="GO" id="GO:0005730">
    <property type="term" value="C:nucleolus"/>
    <property type="evidence" value="ECO:0007669"/>
    <property type="project" value="TreeGrafter"/>
</dbReference>
<dbReference type="InterPro" id="IPR038085">
    <property type="entry name" value="Rnp2-like_sf"/>
</dbReference>
<dbReference type="InterPro" id="IPR002759">
    <property type="entry name" value="Pop5/Rpp14/Rnp2-like"/>
</dbReference>
<dbReference type="PANTHER" id="PTHR15441">
    <property type="entry name" value="RIBONUCLEASE P PROTEIN SUBUNIT P14"/>
    <property type="match status" value="1"/>
</dbReference>
<keyword evidence="2" id="KW-0819">tRNA processing</keyword>
<protein>
    <submittedName>
        <fullName evidence="3">Ribonuclease P protein subunit p14</fullName>
    </submittedName>
</protein>
<dbReference type="EMBL" id="KZ288379">
    <property type="protein sequence ID" value="PBC26610.1"/>
    <property type="molecule type" value="Genomic_DNA"/>
</dbReference>
<dbReference type="STRING" id="94128.A0A2A3E4I6"/>
<dbReference type="GO" id="GO:0030681">
    <property type="term" value="C:multimeric ribonuclease P complex"/>
    <property type="evidence" value="ECO:0007669"/>
    <property type="project" value="TreeGrafter"/>
</dbReference>
<evidence type="ECO:0000256" key="1">
    <source>
        <dbReference type="ARBA" id="ARBA00010800"/>
    </source>
</evidence>
<evidence type="ECO:0000313" key="4">
    <source>
        <dbReference type="Proteomes" id="UP000242457"/>
    </source>
</evidence>
<comment type="similarity">
    <text evidence="1">Belongs to the eukaryotic/archaeal RNase P protein component 2 family.</text>
</comment>
<dbReference type="SUPFAM" id="SSF160350">
    <property type="entry name" value="Rnp2-like"/>
    <property type="match status" value="1"/>
</dbReference>
<evidence type="ECO:0000313" key="3">
    <source>
        <dbReference type="EMBL" id="PBC26610.1"/>
    </source>
</evidence>
<dbReference type="Gene3D" id="3.30.70.3250">
    <property type="entry name" value="Ribonuclease P, Pop5 subunit"/>
    <property type="match status" value="1"/>
</dbReference>
<gene>
    <name evidence="3" type="ORF">APICC_01187</name>
</gene>
<dbReference type="PANTHER" id="PTHR15441:SF1">
    <property type="entry name" value="RIBONUCLEASE P PROTEIN SUBUNIT P14"/>
    <property type="match status" value="1"/>
</dbReference>
<proteinExistence type="inferred from homology"/>
<dbReference type="OrthoDB" id="7481291at2759"/>
<name>A0A2A3E4I6_APICC</name>
<dbReference type="Proteomes" id="UP000242457">
    <property type="component" value="Unassembled WGS sequence"/>
</dbReference>
<organism evidence="3 4">
    <name type="scientific">Apis cerana cerana</name>
    <name type="common">Oriental honeybee</name>
    <dbReference type="NCBI Taxonomy" id="94128"/>
    <lineage>
        <taxon>Eukaryota</taxon>
        <taxon>Metazoa</taxon>
        <taxon>Ecdysozoa</taxon>
        <taxon>Arthropoda</taxon>
        <taxon>Hexapoda</taxon>
        <taxon>Insecta</taxon>
        <taxon>Pterygota</taxon>
        <taxon>Neoptera</taxon>
        <taxon>Endopterygota</taxon>
        <taxon>Hymenoptera</taxon>
        <taxon>Apocrita</taxon>
        <taxon>Aculeata</taxon>
        <taxon>Apoidea</taxon>
        <taxon>Anthophila</taxon>
        <taxon>Apidae</taxon>
        <taxon>Apis</taxon>
    </lineage>
</organism>
<dbReference type="Pfam" id="PF01900">
    <property type="entry name" value="RNase_P_Rpp14"/>
    <property type="match status" value="1"/>
</dbReference>
<dbReference type="GO" id="GO:0001682">
    <property type="term" value="P:tRNA 5'-leader removal"/>
    <property type="evidence" value="ECO:0007669"/>
    <property type="project" value="InterPro"/>
</dbReference>
<dbReference type="GO" id="GO:0033204">
    <property type="term" value="F:ribonuclease P RNA binding"/>
    <property type="evidence" value="ECO:0007669"/>
    <property type="project" value="TreeGrafter"/>
</dbReference>